<feature type="transmembrane region" description="Helical" evidence="2">
    <location>
        <begin position="801"/>
        <end position="821"/>
    </location>
</feature>
<evidence type="ECO:0000313" key="5">
    <source>
        <dbReference type="RefSeq" id="XP_014479846.1"/>
    </source>
</evidence>
<dbReference type="AlphaFoldDB" id="A0A6P3XMZ8"/>
<dbReference type="GeneID" id="106747084"/>
<dbReference type="Pfam" id="PF12349">
    <property type="entry name" value="Sterol-sensing"/>
    <property type="match status" value="1"/>
</dbReference>
<dbReference type="PANTHER" id="PTHR10796:SF130">
    <property type="entry name" value="PATCHED DOMAIN-CONTAINING PROTEIN 3-LIKE PROTEIN"/>
    <property type="match status" value="1"/>
</dbReference>
<feature type="transmembrane region" description="Helical" evidence="2">
    <location>
        <begin position="53"/>
        <end position="71"/>
    </location>
</feature>
<evidence type="ECO:0000256" key="1">
    <source>
        <dbReference type="ARBA" id="ARBA00005585"/>
    </source>
</evidence>
<dbReference type="GO" id="GO:0016020">
    <property type="term" value="C:membrane"/>
    <property type="evidence" value="ECO:0007669"/>
    <property type="project" value="TreeGrafter"/>
</dbReference>
<keyword evidence="2" id="KW-1133">Transmembrane helix</keyword>
<dbReference type="InterPro" id="IPR051697">
    <property type="entry name" value="Patched_domain-protein"/>
</dbReference>
<gene>
    <name evidence="5" type="primary">LOC106747084</name>
</gene>
<evidence type="ECO:0000259" key="3">
    <source>
        <dbReference type="PROSITE" id="PS50156"/>
    </source>
</evidence>
<feature type="transmembrane region" description="Helical" evidence="2">
    <location>
        <begin position="412"/>
        <end position="435"/>
    </location>
</feature>
<dbReference type="OrthoDB" id="6510177at2759"/>
<feature type="domain" description="SSD" evidence="3">
    <location>
        <begin position="352"/>
        <end position="514"/>
    </location>
</feature>
<feature type="transmembrane region" description="Helical" evidence="2">
    <location>
        <begin position="874"/>
        <end position="895"/>
    </location>
</feature>
<name>A0A6P3XMZ8_DINQU</name>
<evidence type="ECO:0000313" key="4">
    <source>
        <dbReference type="Proteomes" id="UP000515204"/>
    </source>
</evidence>
<dbReference type="RefSeq" id="XP_014479846.1">
    <property type="nucleotide sequence ID" value="XM_014624360.1"/>
</dbReference>
<dbReference type="Gene3D" id="1.20.1640.10">
    <property type="entry name" value="Multidrug efflux transporter AcrB transmembrane domain"/>
    <property type="match status" value="2"/>
</dbReference>
<reference evidence="5" key="1">
    <citation type="submission" date="2025-08" db="UniProtKB">
        <authorList>
            <consortium name="RefSeq"/>
        </authorList>
    </citation>
    <scope>IDENTIFICATION</scope>
</reference>
<proteinExistence type="inferred from homology"/>
<dbReference type="InterPro" id="IPR000731">
    <property type="entry name" value="SSD"/>
</dbReference>
<keyword evidence="2" id="KW-0472">Membrane</keyword>
<feature type="transmembrane region" description="Helical" evidence="2">
    <location>
        <begin position="775"/>
        <end position="795"/>
    </location>
</feature>
<dbReference type="PANTHER" id="PTHR10796">
    <property type="entry name" value="PATCHED-RELATED"/>
    <property type="match status" value="1"/>
</dbReference>
<dbReference type="Proteomes" id="UP000515204">
    <property type="component" value="Unplaced"/>
</dbReference>
<dbReference type="KEGG" id="dqu:106747084"/>
<evidence type="ECO:0000256" key="2">
    <source>
        <dbReference type="SAM" id="Phobius"/>
    </source>
</evidence>
<feature type="transmembrane region" description="Helical" evidence="2">
    <location>
        <begin position="907"/>
        <end position="930"/>
    </location>
</feature>
<dbReference type="SUPFAM" id="SSF82866">
    <property type="entry name" value="Multidrug efflux transporter AcrB transmembrane domain"/>
    <property type="match status" value="2"/>
</dbReference>
<protein>
    <submittedName>
        <fullName evidence="5">Niemann-Pick C1 protein-like</fullName>
    </submittedName>
</protein>
<organism evidence="4 5">
    <name type="scientific">Dinoponera quadriceps</name>
    <name type="common">South American ant</name>
    <dbReference type="NCBI Taxonomy" id="609295"/>
    <lineage>
        <taxon>Eukaryota</taxon>
        <taxon>Metazoa</taxon>
        <taxon>Ecdysozoa</taxon>
        <taxon>Arthropoda</taxon>
        <taxon>Hexapoda</taxon>
        <taxon>Insecta</taxon>
        <taxon>Pterygota</taxon>
        <taxon>Neoptera</taxon>
        <taxon>Endopterygota</taxon>
        <taxon>Hymenoptera</taxon>
        <taxon>Apocrita</taxon>
        <taxon>Aculeata</taxon>
        <taxon>Formicoidea</taxon>
        <taxon>Formicidae</taxon>
        <taxon>Ponerinae</taxon>
        <taxon>Ponerini</taxon>
        <taxon>Dinoponera</taxon>
    </lineage>
</organism>
<feature type="transmembrane region" description="Helical" evidence="2">
    <location>
        <begin position="381"/>
        <end position="406"/>
    </location>
</feature>
<dbReference type="InterPro" id="IPR053958">
    <property type="entry name" value="HMGCR/SNAP/NPC1-like_SSD"/>
</dbReference>
<keyword evidence="4" id="KW-1185">Reference proteome</keyword>
<feature type="transmembrane region" description="Helical" evidence="2">
    <location>
        <begin position="356"/>
        <end position="374"/>
    </location>
</feature>
<feature type="transmembrane region" description="Helical" evidence="2">
    <location>
        <begin position="456"/>
        <end position="479"/>
    </location>
</feature>
<feature type="transmembrane region" description="Helical" evidence="2">
    <location>
        <begin position="491"/>
        <end position="514"/>
    </location>
</feature>
<comment type="similarity">
    <text evidence="1">Belongs to the patched family.</text>
</comment>
<keyword evidence="2" id="KW-0812">Transmembrane</keyword>
<accession>A0A6P3XMZ8</accession>
<dbReference type="PROSITE" id="PS50156">
    <property type="entry name" value="SSD"/>
    <property type="match status" value="1"/>
</dbReference>
<sequence length="954" mass="107802">MSNCKETMELKEDHGRKQSYYRFWRSIPERISRGIEHFFYLLGTKIARNPLKWMLGCSVIILICILGLFRFRQEKNPIKLWNPSDAEFVLDTEWLMSHYEEALRIQTFILSGNNVLEPQTLIKLNEITKEMISVQTTEKIFWTDVCMKVPTISTYATNRQKRQNSFFEDIFFDDDLFSKLNDSTFEPVIHFNTELYCDVLNNLPKSCLIFSILDIWDFDSAKIAEDTTDEIIEKINTVKVSPTLGHPMNFSELLGGITLDERGRIVAATAIKTDMMVHVNFLDVDMDKIGNTAGTADWATEDVLNWESAYLEAAKNISDKLQHERNENTSLVFYYEAGRSFGDISGTSMFQDMDKLAIGTMLMFLYVLTILSKSNWVEWRFYLTTIGLMCVGSAFILAVSLCSLFGVPYGPVHASLPFLLLGLGIDDIFVFMASWKQIHTDKSILDKPLTEKVGITLGHAGSAITVTSFTDIVAFLIGACTILPSLQSFCIYAAVGVLVTYLLQITFFVGCFTLDTKRIEKKRSGALPCIVHEKFTSELIDPSSTISWRFINVLYSRVIFTTIGKVAIVLITITMMSAGVVGTVQLEQWFDPLWLLPKESYLNQYSLIVKQNFPGHGLNSFVVMGDGVDFPSEMPKIISLTERLENASFVQTVEPWPIDFARFVSTYYKTDLKTTTITDSEFHNYLSKFLVSRAGGKYQRNFFFNDTFTCGRNTPHITIASIDFKFKTFKGPHEWIPAMDDSRHIAKEAQIHGFVTVWCKFFGPWTSDKLISQEVIRNVLLALVCVIGTTAIVIAELQTCWWILLCVLLTLLDVCGFMYFWGLTIDIISCIGLELGIGLSVDYAAHVAHAFLNTESHQDDRNARTTRALNAIKYIGAAVAYGAGSTLLAISMLAFSSSYVFVSFFKIFLLVVLFGLWHGLIFLPVVLSVIGPRSLRSTQRQPMSEKAAIADDEN</sequence>